<protein>
    <recommendedName>
        <fullName evidence="3">DNA methylase</fullName>
    </recommendedName>
</protein>
<dbReference type="EMBL" id="CAKKNS010000013">
    <property type="protein sequence ID" value="CAH0417566.1"/>
    <property type="molecule type" value="Genomic_DNA"/>
</dbReference>
<organism evidence="1 2">
    <name type="scientific">Periweissella fabaria</name>
    <dbReference type="NCBI Taxonomy" id="546157"/>
    <lineage>
        <taxon>Bacteria</taxon>
        <taxon>Bacillati</taxon>
        <taxon>Bacillota</taxon>
        <taxon>Bacilli</taxon>
        <taxon>Lactobacillales</taxon>
        <taxon>Lactobacillaceae</taxon>
        <taxon>Periweissella</taxon>
    </lineage>
</organism>
<name>A0ABM8Z8S5_9LACO</name>
<evidence type="ECO:0008006" key="3">
    <source>
        <dbReference type="Google" id="ProtNLM"/>
    </source>
</evidence>
<reference evidence="1 2" key="1">
    <citation type="submission" date="2021-11" db="EMBL/GenBank/DDBJ databases">
        <authorList>
            <person name="Depoorter E."/>
        </authorList>
    </citation>
    <scope>NUCLEOTIDE SEQUENCE [LARGE SCALE GENOMIC DNA]</scope>
    <source>
        <strain evidence="1 2">LMG 24289</strain>
    </source>
</reference>
<dbReference type="Proteomes" id="UP000789707">
    <property type="component" value="Unassembled WGS sequence"/>
</dbReference>
<dbReference type="RefSeq" id="WP_230097583.1">
    <property type="nucleotide sequence ID" value="NZ_CAKKNS010000013.1"/>
</dbReference>
<accession>A0ABM8Z8S5</accession>
<evidence type="ECO:0000313" key="1">
    <source>
        <dbReference type="EMBL" id="CAH0417566.1"/>
    </source>
</evidence>
<sequence length="289" mass="32741">MANSPSHVLGTAIGGLFEDTLKYYLKDLADADNLFMDYQHPRIARNNKKKVTWKDNKNNSHDLDIVLEKNGSEEKLGKPVAFIEMAWRRYTKHSKNKAEEIGDVLTALNETFSSTKPFFGAVIVGEWTRSAILQLESKGIVVAEIQYKNFVNTIKSITNIDIGTEEDTSEDDLQKKATDLVEHLSKEQNKEKVIKKIIDDNSLTLKKFKIGLQNHLQRQIAEIVVSTLYGQPKNFSDITTAVNYLNAETSPDSSLPIDHIYIMIKYNNGSEVTGRYKTVPETIQFLNNI</sequence>
<gene>
    <name evidence="1" type="ORF">WFA24289_01908</name>
</gene>
<evidence type="ECO:0000313" key="2">
    <source>
        <dbReference type="Proteomes" id="UP000789707"/>
    </source>
</evidence>
<comment type="caution">
    <text evidence="1">The sequence shown here is derived from an EMBL/GenBank/DDBJ whole genome shotgun (WGS) entry which is preliminary data.</text>
</comment>
<keyword evidence="2" id="KW-1185">Reference proteome</keyword>
<proteinExistence type="predicted"/>